<dbReference type="InterPro" id="IPR005218">
    <property type="entry name" value="Diacylglycerol/lipid_kinase"/>
</dbReference>
<dbReference type="PANTHER" id="PTHR30492">
    <property type="entry name" value="METHYLGLYOXAL SYNTHASE"/>
    <property type="match status" value="1"/>
</dbReference>
<dbReference type="InterPro" id="IPR001206">
    <property type="entry name" value="Diacylglycerol_kinase_cat_dom"/>
</dbReference>
<accession>B8J6M2</accession>
<dbReference type="RefSeq" id="WP_015934766.1">
    <property type="nucleotide sequence ID" value="NC_011891.1"/>
</dbReference>
<dbReference type="NCBIfam" id="TIGR00147">
    <property type="entry name" value="YegS/Rv2252/BmrU family lipid kinase"/>
    <property type="match status" value="1"/>
</dbReference>
<dbReference type="PROSITE" id="PS50146">
    <property type="entry name" value="DAGK"/>
    <property type="match status" value="1"/>
</dbReference>
<dbReference type="InterPro" id="IPR004363">
    <property type="entry name" value="Methylgl_synth"/>
</dbReference>
<dbReference type="Proteomes" id="UP000007089">
    <property type="component" value="Chromosome"/>
</dbReference>
<evidence type="ECO:0000259" key="1">
    <source>
        <dbReference type="PROSITE" id="PS50146"/>
    </source>
</evidence>
<dbReference type="GO" id="GO:0005524">
    <property type="term" value="F:ATP binding"/>
    <property type="evidence" value="ECO:0007669"/>
    <property type="project" value="InterPro"/>
</dbReference>
<dbReference type="GO" id="GO:0016301">
    <property type="term" value="F:kinase activity"/>
    <property type="evidence" value="ECO:0007669"/>
    <property type="project" value="UniProtKB-KW"/>
</dbReference>
<dbReference type="GO" id="GO:0005829">
    <property type="term" value="C:cytosol"/>
    <property type="evidence" value="ECO:0007669"/>
    <property type="project" value="TreeGrafter"/>
</dbReference>
<dbReference type="Pfam" id="PF19279">
    <property type="entry name" value="YegS_C"/>
    <property type="match status" value="1"/>
</dbReference>
<dbReference type="SMART" id="SM00046">
    <property type="entry name" value="DAGKc"/>
    <property type="match status" value="1"/>
</dbReference>
<dbReference type="GO" id="GO:0008929">
    <property type="term" value="F:methylglyoxal synthase activity"/>
    <property type="evidence" value="ECO:0007669"/>
    <property type="project" value="InterPro"/>
</dbReference>
<keyword evidence="2" id="KW-0418">Kinase</keyword>
<evidence type="ECO:0000313" key="3">
    <source>
        <dbReference type="Proteomes" id="UP000007089"/>
    </source>
</evidence>
<evidence type="ECO:0000313" key="2">
    <source>
        <dbReference type="EMBL" id="ACL66994.1"/>
    </source>
</evidence>
<reference evidence="2" key="1">
    <citation type="submission" date="2009-01" db="EMBL/GenBank/DDBJ databases">
        <title>Complete sequence of Anaeromyxobacter dehalogenans 2CP-1.</title>
        <authorList>
            <consortium name="US DOE Joint Genome Institute"/>
            <person name="Lucas S."/>
            <person name="Copeland A."/>
            <person name="Lapidus A."/>
            <person name="Glavina del Rio T."/>
            <person name="Dalin E."/>
            <person name="Tice H."/>
            <person name="Bruce D."/>
            <person name="Goodwin L."/>
            <person name="Pitluck S."/>
            <person name="Saunders E."/>
            <person name="Brettin T."/>
            <person name="Detter J.C."/>
            <person name="Han C."/>
            <person name="Larimer F."/>
            <person name="Land M."/>
            <person name="Hauser L."/>
            <person name="Kyrpides N."/>
            <person name="Ovchinnikova G."/>
            <person name="Beliaev A.S."/>
            <person name="Richardson P."/>
        </authorList>
    </citation>
    <scope>NUCLEOTIDE SEQUENCE</scope>
    <source>
        <strain evidence="2">2CP-1</strain>
    </source>
</reference>
<dbReference type="HOGENOM" id="CLU_045532_5_1_7"/>
<gene>
    <name evidence="2" type="ordered locus">A2cp1_3667</name>
</gene>
<dbReference type="InterPro" id="IPR045540">
    <property type="entry name" value="YegS/DAGK_C"/>
</dbReference>
<dbReference type="KEGG" id="acp:A2cp1_3667"/>
<dbReference type="Gene3D" id="3.40.50.10330">
    <property type="entry name" value="Probable inorganic polyphosphate/atp-NAD kinase, domain 1"/>
    <property type="match status" value="1"/>
</dbReference>
<dbReference type="SUPFAM" id="SSF111331">
    <property type="entry name" value="NAD kinase/diacylglycerol kinase-like"/>
    <property type="match status" value="1"/>
</dbReference>
<dbReference type="GO" id="GO:0008654">
    <property type="term" value="P:phospholipid biosynthetic process"/>
    <property type="evidence" value="ECO:0007669"/>
    <property type="project" value="InterPro"/>
</dbReference>
<dbReference type="PANTHER" id="PTHR30492:SF0">
    <property type="entry name" value="METHYLGLYOXAL SYNTHASE"/>
    <property type="match status" value="1"/>
</dbReference>
<dbReference type="InterPro" id="IPR016064">
    <property type="entry name" value="NAD/diacylglycerol_kinase_sf"/>
</dbReference>
<dbReference type="NCBIfam" id="NF009604">
    <property type="entry name" value="PRK13057.1"/>
    <property type="match status" value="1"/>
</dbReference>
<dbReference type="AlphaFoldDB" id="B8J6M2"/>
<protein>
    <submittedName>
        <fullName evidence="2">Diacylglycerol kinase catalytic region</fullName>
    </submittedName>
</protein>
<sequence>MARRAPAHPGLSAGGEAVLLVNAAARKGDAALSAARAALEGAGVVLAEARAIEPGALREAVEAAVAAGAARVIVGGGDGSLAAAASALAGTGAALGVLPLGTANDFARTLRIPDDLAGAARVIARGRVRRVDVGWAGGRAFLNAASVGASSELTRRLDDGLKRRAGTLAYPVAGAAAAGQPPFRARLEVDGRTEELRALQVVVGNGRYHGGGRLIAPRARADDHLLDVYVLTTASSPGAPRLRDRLRDLAGLARYALLLLRGRHLEHPGVLHVRATRAALWTDPPLEIDADGELAGSTPAEFRVSPGQLAVLAP</sequence>
<dbReference type="Gene3D" id="2.60.200.40">
    <property type="match status" value="1"/>
</dbReference>
<dbReference type="Pfam" id="PF00781">
    <property type="entry name" value="DAGK_cat"/>
    <property type="match status" value="1"/>
</dbReference>
<keyword evidence="3" id="KW-1185">Reference proteome</keyword>
<dbReference type="GO" id="GO:0019242">
    <property type="term" value="P:methylglyoxal biosynthetic process"/>
    <property type="evidence" value="ECO:0007669"/>
    <property type="project" value="InterPro"/>
</dbReference>
<dbReference type="InterPro" id="IPR017438">
    <property type="entry name" value="ATP-NAD_kinase_N"/>
</dbReference>
<name>B8J6M2_ANAD2</name>
<feature type="domain" description="DAGKc" evidence="1">
    <location>
        <begin position="12"/>
        <end position="140"/>
    </location>
</feature>
<keyword evidence="2" id="KW-0808">Transferase</keyword>
<proteinExistence type="predicted"/>
<dbReference type="EMBL" id="CP001359">
    <property type="protein sequence ID" value="ACL66994.1"/>
    <property type="molecule type" value="Genomic_DNA"/>
</dbReference>
<organism evidence="2 3">
    <name type="scientific">Anaeromyxobacter dehalogenans (strain ATCC BAA-258 / DSM 21875 / 2CP-1)</name>
    <dbReference type="NCBI Taxonomy" id="455488"/>
    <lineage>
        <taxon>Bacteria</taxon>
        <taxon>Pseudomonadati</taxon>
        <taxon>Myxococcota</taxon>
        <taxon>Myxococcia</taxon>
        <taxon>Myxococcales</taxon>
        <taxon>Cystobacterineae</taxon>
        <taxon>Anaeromyxobacteraceae</taxon>
        <taxon>Anaeromyxobacter</taxon>
    </lineage>
</organism>